<dbReference type="AlphaFoldDB" id="A0AAP7KZS7"/>
<dbReference type="EMBL" id="LYVI01000011">
    <property type="protein sequence ID" value="OBU60233.1"/>
    <property type="molecule type" value="Genomic_DNA"/>
</dbReference>
<protein>
    <recommendedName>
        <fullName evidence="1">DUF4123 domain-containing protein</fullName>
    </recommendedName>
</protein>
<sequence>MNRYAVIDSAQRSHFHERLERLGARYRSLFEGTAEAGLLDIAPLLVAWTDRGVHAQLDAEILQMGAQRPGVTLLWSALELDDLAKRLRAFHLVKVPEKGGREMLLRWYDTRILPALLDLLLPAQRAALLEGVQRLQYFDRYGDLQEWPLAEMLAGMDDAGLPALPPLRLDEDQYTRLLDACEPDVAIAQLRRVIPDEIKRVPYRSLYPFVVDLMQDTIAHGVNQVDDHVQYLLLALYTSGACRGHPAVQARFAQPAGSCEVPFADWASALPEDIWTTGVPLWDHTASPLQAEPAPSWT</sequence>
<reference evidence="2 3" key="1">
    <citation type="submission" date="2016-05" db="EMBL/GenBank/DDBJ databases">
        <title>Draft Genome Sequences of Stenotrophomonas maltophilia Strains Sm32COP, Sm41DVV, Sm46PAILV, SmF3, SmF22, SmSOFb1 and SmCVFa1, Isolated from Different Manures, in France.</title>
        <authorList>
            <person name="Nazaret S."/>
            <person name="Bodilis J."/>
        </authorList>
    </citation>
    <scope>NUCLEOTIDE SEQUENCE [LARGE SCALE GENOMIC DNA]</scope>
    <source>
        <strain evidence="2 3">Sm41DVV</strain>
    </source>
</reference>
<organism evidence="2 3">
    <name type="scientific">Stenotrophomonas maltophilia</name>
    <name type="common">Pseudomonas maltophilia</name>
    <name type="synonym">Xanthomonas maltophilia</name>
    <dbReference type="NCBI Taxonomy" id="40324"/>
    <lineage>
        <taxon>Bacteria</taxon>
        <taxon>Pseudomonadati</taxon>
        <taxon>Pseudomonadota</taxon>
        <taxon>Gammaproteobacteria</taxon>
        <taxon>Lysobacterales</taxon>
        <taxon>Lysobacteraceae</taxon>
        <taxon>Stenotrophomonas</taxon>
        <taxon>Stenotrophomonas maltophilia group</taxon>
    </lineage>
</organism>
<gene>
    <name evidence="2" type="ORF">A9K56_15910</name>
</gene>
<name>A0AAP7KZS7_STEMA</name>
<dbReference type="InterPro" id="IPR025391">
    <property type="entry name" value="DUF4123"/>
</dbReference>
<dbReference type="Proteomes" id="UP000092125">
    <property type="component" value="Unassembled WGS sequence"/>
</dbReference>
<evidence type="ECO:0000313" key="2">
    <source>
        <dbReference type="EMBL" id="OBU60233.1"/>
    </source>
</evidence>
<dbReference type="RefSeq" id="WP_065182768.1">
    <property type="nucleotide sequence ID" value="NZ_LYVI01000011.1"/>
</dbReference>
<dbReference type="Pfam" id="PF13503">
    <property type="entry name" value="DUF4123"/>
    <property type="match status" value="1"/>
</dbReference>
<proteinExistence type="predicted"/>
<evidence type="ECO:0000259" key="1">
    <source>
        <dbReference type="Pfam" id="PF13503"/>
    </source>
</evidence>
<accession>A0AAP7KZS7</accession>
<evidence type="ECO:0000313" key="3">
    <source>
        <dbReference type="Proteomes" id="UP000092125"/>
    </source>
</evidence>
<feature type="domain" description="DUF4123" evidence="1">
    <location>
        <begin position="4"/>
        <end position="126"/>
    </location>
</feature>
<comment type="caution">
    <text evidence="2">The sequence shown here is derived from an EMBL/GenBank/DDBJ whole genome shotgun (WGS) entry which is preliminary data.</text>
</comment>